<dbReference type="Proteomes" id="UP000749646">
    <property type="component" value="Unassembled WGS sequence"/>
</dbReference>
<evidence type="ECO:0000313" key="2">
    <source>
        <dbReference type="EMBL" id="KAF9997932.1"/>
    </source>
</evidence>
<organism evidence="2 3">
    <name type="scientific">Modicella reniformis</name>
    <dbReference type="NCBI Taxonomy" id="1440133"/>
    <lineage>
        <taxon>Eukaryota</taxon>
        <taxon>Fungi</taxon>
        <taxon>Fungi incertae sedis</taxon>
        <taxon>Mucoromycota</taxon>
        <taxon>Mortierellomycotina</taxon>
        <taxon>Mortierellomycetes</taxon>
        <taxon>Mortierellales</taxon>
        <taxon>Mortierellaceae</taxon>
        <taxon>Modicella</taxon>
    </lineage>
</organism>
<evidence type="ECO:0000313" key="3">
    <source>
        <dbReference type="Proteomes" id="UP000749646"/>
    </source>
</evidence>
<feature type="region of interest" description="Disordered" evidence="1">
    <location>
        <begin position="158"/>
        <end position="179"/>
    </location>
</feature>
<dbReference type="AlphaFoldDB" id="A0A9P6MG23"/>
<feature type="region of interest" description="Disordered" evidence="1">
    <location>
        <begin position="70"/>
        <end position="101"/>
    </location>
</feature>
<reference evidence="2" key="1">
    <citation type="journal article" date="2020" name="Fungal Divers.">
        <title>Resolving the Mortierellaceae phylogeny through synthesis of multi-gene phylogenetics and phylogenomics.</title>
        <authorList>
            <person name="Vandepol N."/>
            <person name="Liber J."/>
            <person name="Desiro A."/>
            <person name="Na H."/>
            <person name="Kennedy M."/>
            <person name="Barry K."/>
            <person name="Grigoriev I.V."/>
            <person name="Miller A.N."/>
            <person name="O'Donnell K."/>
            <person name="Stajich J.E."/>
            <person name="Bonito G."/>
        </authorList>
    </citation>
    <scope>NUCLEOTIDE SEQUENCE</scope>
    <source>
        <strain evidence="2">MES-2147</strain>
    </source>
</reference>
<feature type="non-terminal residue" evidence="2">
    <location>
        <position position="945"/>
    </location>
</feature>
<evidence type="ECO:0000256" key="1">
    <source>
        <dbReference type="SAM" id="MobiDB-lite"/>
    </source>
</evidence>
<dbReference type="OrthoDB" id="10426805at2759"/>
<keyword evidence="3" id="KW-1185">Reference proteome</keyword>
<dbReference type="InterPro" id="IPR032675">
    <property type="entry name" value="LRR_dom_sf"/>
</dbReference>
<accession>A0A9P6MG23</accession>
<dbReference type="Gene3D" id="3.80.10.10">
    <property type="entry name" value="Ribonuclease Inhibitor"/>
    <property type="match status" value="1"/>
</dbReference>
<protein>
    <submittedName>
        <fullName evidence="2">Uncharacterized protein</fullName>
    </submittedName>
</protein>
<dbReference type="SUPFAM" id="SSF52047">
    <property type="entry name" value="RNI-like"/>
    <property type="match status" value="1"/>
</dbReference>
<gene>
    <name evidence="2" type="ORF">BGZ65_006510</name>
</gene>
<sequence>RQEDKFSPETLPLAAESYNQMIALKPRNVDALRITEIDTDNHALVARSQGSPSKTQLLQHTPNRRSITYSQEPAGKASGNFAGDSKQSLEGNRDTESNSNIPYQEQLRQLQQRIDDFIQKVQQTEQKMHQRIEDVVERLQQTDQRTYQLKQQIEDVLQQTDQQTHHQQPQTGNTIQQGHQMLQHMHETNQGNRQEMPSHQQTRDEVGRNLKETHQLERQEFDRFMAIKSYAQALLTRTFKELPVPRLFIILPNIPGIVDKDEMSSSLQFRLYYLCECGDHTMTEDTKGYHEIHLAEHPGYDLDNHKGLFDKYGSYLLIMLYMVKYGAVANGRVVPPLQSLKIAKKIDMDKSRLSRQVSDMISYLEDTFHINGSDMDQTANWEVESSELAQLKSYLNVKEGENIFGNLHSTTTQNRHCVWVCSGHQREYHESTTQQLKDVIIADDGEYSEEIGNIKIKISSNTLAKRFYDAAGKVRWIQSLDNRWSLTALDLKLDFNFSLTTSTAHILLNLNSIDSLVLDFIRLLLSAGTSPDGTRYMKIEMEQLSDLTSDDLKFIHQYHHDQLTIKSTPKDTDEDRLVGIMQHSFKLEVLCIGCVAVRSPAVIDLVISTREKALQSGHSFPLRTLEMMDEGLIPCDSPCTYRNRISSTVTFSSVFKEFDMRTNVKLLTPVPAAKDNPINNFFRQYGWTFVTLETTWAFTDIHASLLYDSIRERGSRITTFGVDPCSLTTPGLDAIDLVIRKSPSLVSLGLRFTSLDVTNQLDKTLLLLERYQERLDRVVLKGTPIETWLPKVIQAYPTRNNFPKLTKLNLGQWYDRSNIPHDCVHWVMAMVSAPPLPSSTSAMEPHEQSTRLKGLGLHKASLQPEDWVSVIKAIDFEALEWLKLEGTNASMKELELLVHRITDGERPPPQLRSVYLNKQLLDNDDARALCSTLSRKAPLVKIVAI</sequence>
<proteinExistence type="predicted"/>
<comment type="caution">
    <text evidence="2">The sequence shown here is derived from an EMBL/GenBank/DDBJ whole genome shotgun (WGS) entry which is preliminary data.</text>
</comment>
<name>A0A9P6MG23_9FUNG</name>
<dbReference type="EMBL" id="JAAAHW010000927">
    <property type="protein sequence ID" value="KAF9997932.1"/>
    <property type="molecule type" value="Genomic_DNA"/>
</dbReference>
<feature type="compositionally biased region" description="Low complexity" evidence="1">
    <location>
        <begin position="158"/>
        <end position="171"/>
    </location>
</feature>